<evidence type="ECO:0000313" key="2">
    <source>
        <dbReference type="EMBL" id="OLT60056.1"/>
    </source>
</evidence>
<protein>
    <recommendedName>
        <fullName evidence="1">Sulfatase-modifying factor enzyme-like domain-containing protein</fullName>
    </recommendedName>
</protein>
<dbReference type="EMBL" id="MKZS01000001">
    <property type="protein sequence ID" value="OLT60056.1"/>
    <property type="molecule type" value="Genomic_DNA"/>
</dbReference>
<dbReference type="Gene3D" id="3.90.1580.10">
    <property type="entry name" value="paralog of FGE (formylglycine-generating enzyme)"/>
    <property type="match status" value="1"/>
</dbReference>
<evidence type="ECO:0000259" key="1">
    <source>
        <dbReference type="Pfam" id="PF03781"/>
    </source>
</evidence>
<dbReference type="InterPro" id="IPR005532">
    <property type="entry name" value="SUMF_dom"/>
</dbReference>
<name>A0A1U7N2A2_9CYAN</name>
<feature type="domain" description="Sulfatase-modifying factor enzyme-like" evidence="1">
    <location>
        <begin position="228"/>
        <end position="459"/>
    </location>
</feature>
<organism evidence="2 3">
    <name type="scientific">Moorena bouillonii PNG</name>
    <dbReference type="NCBI Taxonomy" id="568701"/>
    <lineage>
        <taxon>Bacteria</taxon>
        <taxon>Bacillati</taxon>
        <taxon>Cyanobacteriota</taxon>
        <taxon>Cyanophyceae</taxon>
        <taxon>Coleofasciculales</taxon>
        <taxon>Coleofasciculaceae</taxon>
        <taxon>Moorena</taxon>
    </lineage>
</organism>
<keyword evidence="3" id="KW-1185">Reference proteome</keyword>
<reference evidence="2 3" key="1">
    <citation type="submission" date="2016-10" db="EMBL/GenBank/DDBJ databases">
        <title>Comparative genomics uncovers the prolific and rare metabolic potential of the cyanobacterial genus Moorea.</title>
        <authorList>
            <person name="Leao T."/>
            <person name="Castelao G."/>
            <person name="Korobeynikov A."/>
            <person name="Monroe E.A."/>
            <person name="Podell S."/>
            <person name="Glukhov E."/>
            <person name="Allen E."/>
            <person name="Gerwick W.H."/>
            <person name="Gerwick L."/>
        </authorList>
    </citation>
    <scope>NUCLEOTIDE SEQUENCE [LARGE SCALE GENOMIC DNA]</scope>
    <source>
        <strain evidence="2 3">PNG5-198</strain>
    </source>
</reference>
<dbReference type="Proteomes" id="UP000186657">
    <property type="component" value="Unassembled WGS sequence"/>
</dbReference>
<accession>A0A1U7N2A2</accession>
<dbReference type="InterPro" id="IPR042095">
    <property type="entry name" value="SUMF_sf"/>
</dbReference>
<proteinExistence type="predicted"/>
<dbReference type="PANTHER" id="PTHR23150:SF19">
    <property type="entry name" value="FORMYLGLYCINE-GENERATING ENZYME"/>
    <property type="match status" value="1"/>
</dbReference>
<dbReference type="InterPro" id="IPR051043">
    <property type="entry name" value="Sulfatase_Mod_Factor_Kinase"/>
</dbReference>
<dbReference type="SUPFAM" id="SSF56436">
    <property type="entry name" value="C-type lectin-like"/>
    <property type="match status" value="1"/>
</dbReference>
<comment type="caution">
    <text evidence="2">The sequence shown here is derived from an EMBL/GenBank/DDBJ whole genome shotgun (WGS) entry which is preliminary data.</text>
</comment>
<dbReference type="RefSeq" id="WP_075899952.1">
    <property type="nucleotide sequence ID" value="NZ_MKZS01000001.1"/>
</dbReference>
<evidence type="ECO:0000313" key="3">
    <source>
        <dbReference type="Proteomes" id="UP000186657"/>
    </source>
</evidence>
<dbReference type="GO" id="GO:0120147">
    <property type="term" value="F:formylglycine-generating oxidase activity"/>
    <property type="evidence" value="ECO:0007669"/>
    <property type="project" value="TreeGrafter"/>
</dbReference>
<gene>
    <name evidence="2" type="ORF">BJP37_14500</name>
</gene>
<sequence length="461" mass="51587">MTNGFEPKQKNPGDLILSADWNAAMGEIDRLGNTLKDIKQKATSFQGPLTIAEALNVKGNVGIGTETPTAKLEVKGNLKLELGEAVNEFSSDGTLAGESNQAVPTQLAVKTYVDHKVKGVEARALESFETKKLQVSETLTVEGATQLKGSLQLGQGVQVAQFSDTIGQSRESSLVVVPTQLAVKNYVDNKVQGLDDSLKAYIIKLLYEPKLYDIKIESFKLAQGVILEMAYIPGGMFLMGSPISEFRRSDDEGPQHLVNVSGFWMGQFPVTQQQWQAVLGNPKLKIEDDPKNLSNFKGDKLPVDNVSWHDCQKFCERLNQKFQGPLQGRKFRLPSEAEWEYACRAGTTTRYYFGDNESELGEYAWYNRNSDHKTHPVGQKNPNNWKLYDMMGNVREWCEDTWHGNYYGAPVDGSARIDNNNNRLLRGGSWNGNSRYCRCTYRLSSSTSSRKHNHGFRVVYS</sequence>
<dbReference type="PANTHER" id="PTHR23150">
    <property type="entry name" value="SULFATASE MODIFYING FACTOR 1, 2"/>
    <property type="match status" value="1"/>
</dbReference>
<dbReference type="AlphaFoldDB" id="A0A1U7N2A2"/>
<dbReference type="Pfam" id="PF03781">
    <property type="entry name" value="FGE-sulfatase"/>
    <property type="match status" value="1"/>
</dbReference>
<dbReference type="InterPro" id="IPR016187">
    <property type="entry name" value="CTDL_fold"/>
</dbReference>